<reference evidence="1" key="1">
    <citation type="submission" date="2014-09" db="EMBL/GenBank/DDBJ databases">
        <authorList>
            <person name="Magalhaes I.L.F."/>
            <person name="Oliveira U."/>
            <person name="Santos F.R."/>
            <person name="Vidigal T.H.D.A."/>
            <person name="Brescovit A.D."/>
            <person name="Santos A.J."/>
        </authorList>
    </citation>
    <scope>NUCLEOTIDE SEQUENCE</scope>
    <source>
        <tissue evidence="1">Shoot tissue taken approximately 20 cm above the soil surface</tissue>
    </source>
</reference>
<sequence length="118" mass="13287">MEGLPQALLEEIVKRITRTNDRNSLSLMSMLLYTLEAEQRDSIRVGCPLCPFTVAVASLCSWFPNLCKMEINYSGWTTNSGMQLDNKGLHMLSACCSSLLISLKFLLVHRRLWSSLSS</sequence>
<evidence type="ECO:0008006" key="2">
    <source>
        <dbReference type="Google" id="ProtNLM"/>
    </source>
</evidence>
<reference evidence="1" key="2">
    <citation type="journal article" date="2015" name="Data Brief">
        <title>Shoot transcriptome of the giant reed, Arundo donax.</title>
        <authorList>
            <person name="Barrero R.A."/>
            <person name="Guerrero F.D."/>
            <person name="Moolhuijzen P."/>
            <person name="Goolsby J.A."/>
            <person name="Tidwell J."/>
            <person name="Bellgard S.E."/>
            <person name="Bellgard M.I."/>
        </authorList>
    </citation>
    <scope>NUCLEOTIDE SEQUENCE</scope>
    <source>
        <tissue evidence="1">Shoot tissue taken approximately 20 cm above the soil surface</tissue>
    </source>
</reference>
<dbReference type="EMBL" id="GBRH01168191">
    <property type="protein sequence ID" value="JAE29705.1"/>
    <property type="molecule type" value="Transcribed_RNA"/>
</dbReference>
<protein>
    <recommendedName>
        <fullName evidence="2">F-box domain-containing protein</fullName>
    </recommendedName>
</protein>
<accession>A0A0A9GXJ9</accession>
<evidence type="ECO:0000313" key="1">
    <source>
        <dbReference type="EMBL" id="JAE29705.1"/>
    </source>
</evidence>
<dbReference type="AlphaFoldDB" id="A0A0A9GXJ9"/>
<name>A0A0A9GXJ9_ARUDO</name>
<organism evidence="1">
    <name type="scientific">Arundo donax</name>
    <name type="common">Giant reed</name>
    <name type="synonym">Donax arundinaceus</name>
    <dbReference type="NCBI Taxonomy" id="35708"/>
    <lineage>
        <taxon>Eukaryota</taxon>
        <taxon>Viridiplantae</taxon>
        <taxon>Streptophyta</taxon>
        <taxon>Embryophyta</taxon>
        <taxon>Tracheophyta</taxon>
        <taxon>Spermatophyta</taxon>
        <taxon>Magnoliopsida</taxon>
        <taxon>Liliopsida</taxon>
        <taxon>Poales</taxon>
        <taxon>Poaceae</taxon>
        <taxon>PACMAD clade</taxon>
        <taxon>Arundinoideae</taxon>
        <taxon>Arundineae</taxon>
        <taxon>Arundo</taxon>
    </lineage>
</organism>
<proteinExistence type="predicted"/>